<evidence type="ECO:0000313" key="3">
    <source>
        <dbReference type="Proteomes" id="UP000287908"/>
    </source>
</evidence>
<dbReference type="EMBL" id="PIQF01000001">
    <property type="protein sequence ID" value="RUO77301.1"/>
    <property type="molecule type" value="Genomic_DNA"/>
</dbReference>
<keyword evidence="1" id="KW-1133">Transmembrane helix</keyword>
<evidence type="ECO:0000256" key="1">
    <source>
        <dbReference type="SAM" id="Phobius"/>
    </source>
</evidence>
<gene>
    <name evidence="2" type="ORF">CWI81_02095</name>
</gene>
<proteinExistence type="predicted"/>
<feature type="transmembrane region" description="Helical" evidence="1">
    <location>
        <begin position="37"/>
        <end position="61"/>
    </location>
</feature>
<keyword evidence="3" id="KW-1185">Reference proteome</keyword>
<dbReference type="Proteomes" id="UP000287908">
    <property type="component" value="Unassembled WGS sequence"/>
</dbReference>
<reference evidence="2 3" key="1">
    <citation type="journal article" date="2011" name="Front. Microbiol.">
        <title>Genomic signatures of strain selection and enhancement in Bacillus atrophaeus var. globigii, a historical biowarfare simulant.</title>
        <authorList>
            <person name="Gibbons H.S."/>
            <person name="Broomall S.M."/>
            <person name="McNew L.A."/>
            <person name="Daligault H."/>
            <person name="Chapman C."/>
            <person name="Bruce D."/>
            <person name="Karavis M."/>
            <person name="Krepps M."/>
            <person name="McGregor P.A."/>
            <person name="Hong C."/>
            <person name="Park K.H."/>
            <person name="Akmal A."/>
            <person name="Feldman A."/>
            <person name="Lin J.S."/>
            <person name="Chang W.E."/>
            <person name="Higgs B.W."/>
            <person name="Demirev P."/>
            <person name="Lindquist J."/>
            <person name="Liem A."/>
            <person name="Fochler E."/>
            <person name="Read T.D."/>
            <person name="Tapia R."/>
            <person name="Johnson S."/>
            <person name="Bishop-Lilly K.A."/>
            <person name="Detter C."/>
            <person name="Han C."/>
            <person name="Sozhamannan S."/>
            <person name="Rosenzweig C.N."/>
            <person name="Skowronski E.W."/>
        </authorList>
    </citation>
    <scope>NUCLEOTIDE SEQUENCE [LARGE SCALE GENOMIC DNA]</scope>
    <source>
        <strain evidence="2 3">CL-SP19</strain>
    </source>
</reference>
<dbReference type="RefSeq" id="WP_126783575.1">
    <property type="nucleotide sequence ID" value="NZ_PIQF01000001.1"/>
</dbReference>
<name>A0A432ZH57_9GAMM</name>
<dbReference type="OrthoDB" id="6240855at2"/>
<evidence type="ECO:0000313" key="2">
    <source>
        <dbReference type="EMBL" id="RUO77301.1"/>
    </source>
</evidence>
<evidence type="ECO:0008006" key="4">
    <source>
        <dbReference type="Google" id="ProtNLM"/>
    </source>
</evidence>
<organism evidence="2 3">
    <name type="scientific">Idiomarina seosinensis</name>
    <dbReference type="NCBI Taxonomy" id="281739"/>
    <lineage>
        <taxon>Bacteria</taxon>
        <taxon>Pseudomonadati</taxon>
        <taxon>Pseudomonadota</taxon>
        <taxon>Gammaproteobacteria</taxon>
        <taxon>Alteromonadales</taxon>
        <taxon>Idiomarinaceae</taxon>
        <taxon>Idiomarina</taxon>
    </lineage>
</organism>
<sequence length="151" mass="17320">MRMRYRGIIRLVPVCAIWLALAVIALAIIETPAEPLAIAVSSIICLLVLLLAFRLSTEIFFKAIKLNKQRIEFTQSLTKPCSYSWSQLETVNFLNRWQAFELKFEDGRRVKVSLMMDNLKSFLQLLSEQLPRDKYIDAINQFAGSYGGKDD</sequence>
<accession>A0A432ZH57</accession>
<keyword evidence="1" id="KW-0472">Membrane</keyword>
<protein>
    <recommendedName>
        <fullName evidence="4">YcxB-like protein domain-containing protein</fullName>
    </recommendedName>
</protein>
<comment type="caution">
    <text evidence="2">The sequence shown here is derived from an EMBL/GenBank/DDBJ whole genome shotgun (WGS) entry which is preliminary data.</text>
</comment>
<dbReference type="AlphaFoldDB" id="A0A432ZH57"/>
<keyword evidence="1" id="KW-0812">Transmembrane</keyword>